<keyword evidence="1" id="KW-0430">Lectin</keyword>
<evidence type="ECO:0000313" key="4">
    <source>
        <dbReference type="Ensembl" id="ENSLACP00000020315.1"/>
    </source>
</evidence>
<dbReference type="InterPro" id="IPR001304">
    <property type="entry name" value="C-type_lectin-like"/>
</dbReference>
<sequence>CPANWDTFGEMCYFFSNKKDTWHHAEANCVSQDSHLVTLTSEEELLFLLQNIDTDYWIGLSDVEVEGVMKWVDGTPYDPTLPFMYWEEGQPDNFEENGISENCVHFADYYGTKWNDNFCAYFMQWICKKSPRLESWCL</sequence>
<dbReference type="Pfam" id="PF00059">
    <property type="entry name" value="Lectin_C"/>
    <property type="match status" value="1"/>
</dbReference>
<dbReference type="PROSITE" id="PS00615">
    <property type="entry name" value="C_TYPE_LECTIN_1"/>
    <property type="match status" value="1"/>
</dbReference>
<evidence type="ECO:0000256" key="2">
    <source>
        <dbReference type="ARBA" id="ARBA00023157"/>
    </source>
</evidence>
<dbReference type="CDD" id="cd03590">
    <property type="entry name" value="CLECT_DC-SIGN_like"/>
    <property type="match status" value="1"/>
</dbReference>
<reference evidence="5" key="1">
    <citation type="submission" date="2011-08" db="EMBL/GenBank/DDBJ databases">
        <title>The draft genome of Latimeria chalumnae.</title>
        <authorList>
            <person name="Di Palma F."/>
            <person name="Alfoldi J."/>
            <person name="Johnson J."/>
            <person name="Berlin A."/>
            <person name="Gnerre S."/>
            <person name="Jaffe D."/>
            <person name="MacCallum I."/>
            <person name="Young S."/>
            <person name="Walker B.J."/>
            <person name="Lander E."/>
            <person name="Lindblad-Toh K."/>
        </authorList>
    </citation>
    <scope>NUCLEOTIDE SEQUENCE [LARGE SCALE GENOMIC DNA]</scope>
    <source>
        <strain evidence="5">Wild caught</strain>
    </source>
</reference>
<dbReference type="SUPFAM" id="SSF56436">
    <property type="entry name" value="C-type lectin-like"/>
    <property type="match status" value="1"/>
</dbReference>
<dbReference type="PROSITE" id="PS50041">
    <property type="entry name" value="C_TYPE_LECTIN_2"/>
    <property type="match status" value="1"/>
</dbReference>
<keyword evidence="2" id="KW-1015">Disulfide bond</keyword>
<keyword evidence="5" id="KW-1185">Reference proteome</keyword>
<dbReference type="InParanoid" id="H3BEJ4"/>
<evidence type="ECO:0000256" key="1">
    <source>
        <dbReference type="ARBA" id="ARBA00022734"/>
    </source>
</evidence>
<dbReference type="EMBL" id="AFYH01006446">
    <property type="status" value="NOT_ANNOTATED_CDS"/>
    <property type="molecule type" value="Genomic_DNA"/>
</dbReference>
<dbReference type="InterPro" id="IPR016186">
    <property type="entry name" value="C-type_lectin-like/link_sf"/>
</dbReference>
<dbReference type="eggNOG" id="KOG4297">
    <property type="taxonomic scope" value="Eukaryota"/>
</dbReference>
<reference evidence="4" key="3">
    <citation type="submission" date="2025-09" db="UniProtKB">
        <authorList>
            <consortium name="Ensembl"/>
        </authorList>
    </citation>
    <scope>IDENTIFICATION</scope>
</reference>
<accession>H3BEJ4</accession>
<feature type="domain" description="C-type lectin" evidence="3">
    <location>
        <begin position="8"/>
        <end position="128"/>
    </location>
</feature>
<dbReference type="Gene3D" id="3.10.100.10">
    <property type="entry name" value="Mannose-Binding Protein A, subunit A"/>
    <property type="match status" value="1"/>
</dbReference>
<dbReference type="SMART" id="SM00034">
    <property type="entry name" value="CLECT"/>
    <property type="match status" value="1"/>
</dbReference>
<dbReference type="PANTHER" id="PTHR22803">
    <property type="entry name" value="MANNOSE, PHOSPHOLIPASE, LECTIN RECEPTOR RELATED"/>
    <property type="match status" value="1"/>
</dbReference>
<dbReference type="GO" id="GO:0030246">
    <property type="term" value="F:carbohydrate binding"/>
    <property type="evidence" value="ECO:0007669"/>
    <property type="project" value="UniProtKB-KW"/>
</dbReference>
<dbReference type="InterPro" id="IPR018378">
    <property type="entry name" value="C-type_lectin_CS"/>
</dbReference>
<dbReference type="InterPro" id="IPR016187">
    <property type="entry name" value="CTDL_fold"/>
</dbReference>
<dbReference type="InterPro" id="IPR033989">
    <property type="entry name" value="CD209-like_CTLD"/>
</dbReference>
<dbReference type="AlphaFoldDB" id="H3BEJ4"/>
<reference evidence="4" key="2">
    <citation type="submission" date="2025-08" db="UniProtKB">
        <authorList>
            <consortium name="Ensembl"/>
        </authorList>
    </citation>
    <scope>IDENTIFICATION</scope>
</reference>
<dbReference type="STRING" id="7897.ENSLACP00000020315"/>
<name>H3BEJ4_LATCH</name>
<protein>
    <recommendedName>
        <fullName evidence="3">C-type lectin domain-containing protein</fullName>
    </recommendedName>
</protein>
<evidence type="ECO:0000259" key="3">
    <source>
        <dbReference type="PROSITE" id="PS50041"/>
    </source>
</evidence>
<dbReference type="HOGENOM" id="CLU_049894_10_2_1"/>
<dbReference type="Proteomes" id="UP000008672">
    <property type="component" value="Unassembled WGS sequence"/>
</dbReference>
<dbReference type="InterPro" id="IPR050111">
    <property type="entry name" value="C-type_lectin/snaclec_domain"/>
</dbReference>
<dbReference type="Ensembl" id="ENSLACT00000020455.1">
    <property type="protein sequence ID" value="ENSLACP00000020315.1"/>
    <property type="gene ID" value="ENSLACG00000017851.1"/>
</dbReference>
<organism evidence="4 5">
    <name type="scientific">Latimeria chalumnae</name>
    <name type="common">Coelacanth</name>
    <dbReference type="NCBI Taxonomy" id="7897"/>
    <lineage>
        <taxon>Eukaryota</taxon>
        <taxon>Metazoa</taxon>
        <taxon>Chordata</taxon>
        <taxon>Craniata</taxon>
        <taxon>Vertebrata</taxon>
        <taxon>Euteleostomi</taxon>
        <taxon>Coelacanthiformes</taxon>
        <taxon>Coelacanthidae</taxon>
        <taxon>Latimeria</taxon>
    </lineage>
</organism>
<dbReference type="OMA" id="REKENTW"/>
<dbReference type="GeneTree" id="ENSGT01030000234575"/>
<evidence type="ECO:0000313" key="5">
    <source>
        <dbReference type="Proteomes" id="UP000008672"/>
    </source>
</evidence>
<proteinExistence type="predicted"/>